<name>A0AA39QT92_9LECA</name>
<evidence type="ECO:0000313" key="3">
    <source>
        <dbReference type="Proteomes" id="UP001166286"/>
    </source>
</evidence>
<dbReference type="PANTHER" id="PTHR33112">
    <property type="entry name" value="DOMAIN PROTEIN, PUTATIVE-RELATED"/>
    <property type="match status" value="1"/>
</dbReference>
<protein>
    <recommendedName>
        <fullName evidence="1">Heterokaryon incompatibility domain-containing protein</fullName>
    </recommendedName>
</protein>
<dbReference type="Pfam" id="PF06985">
    <property type="entry name" value="HET"/>
    <property type="match status" value="1"/>
</dbReference>
<reference evidence="2" key="1">
    <citation type="submission" date="2023-03" db="EMBL/GenBank/DDBJ databases">
        <title>Complete genome of Cladonia borealis.</title>
        <authorList>
            <person name="Park H."/>
        </authorList>
    </citation>
    <scope>NUCLEOTIDE SEQUENCE</scope>
    <source>
        <strain evidence="2">ANT050790</strain>
    </source>
</reference>
<dbReference type="PANTHER" id="PTHR33112:SF16">
    <property type="entry name" value="HETEROKARYON INCOMPATIBILITY DOMAIN-CONTAINING PROTEIN"/>
    <property type="match status" value="1"/>
</dbReference>
<evidence type="ECO:0000259" key="1">
    <source>
        <dbReference type="Pfam" id="PF06985"/>
    </source>
</evidence>
<keyword evidence="3" id="KW-1185">Reference proteome</keyword>
<organism evidence="2 3">
    <name type="scientific">Cladonia borealis</name>
    <dbReference type="NCBI Taxonomy" id="184061"/>
    <lineage>
        <taxon>Eukaryota</taxon>
        <taxon>Fungi</taxon>
        <taxon>Dikarya</taxon>
        <taxon>Ascomycota</taxon>
        <taxon>Pezizomycotina</taxon>
        <taxon>Lecanoromycetes</taxon>
        <taxon>OSLEUM clade</taxon>
        <taxon>Lecanoromycetidae</taxon>
        <taxon>Lecanorales</taxon>
        <taxon>Lecanorineae</taxon>
        <taxon>Cladoniaceae</taxon>
        <taxon>Cladonia</taxon>
    </lineage>
</organism>
<sequence length="782" mass="88239">MDLVHFQLHSCDQCQKVVLDLHHDFEESANTGFDRKDQLEKMIDFKGRLEKMEKGTFIANPQSVTNRKDETNMAKKGALFDVTFRELCTGAAAGCQLFNWIMDDEWISRQKIHGLAQRDMIIDDPNQETGWAFRDPSLWVRRWLGEPCPENTLHKICPSLGDSLNECRLWASTYQGTGNPLDIELIQFFGLWDPVTQKIAYRTRHGFQAFAQPEDPSSSTVSNRPIARYPGSSSNLVRICSWLNDCLEHHNCETMLGVMPTRLIEITGTSEAISLRLRQTEELGRVPFAALSYCWGGEQPMKCLSSNILSYGTAIPFEKQLPTIKDAAKLCQRIGLQYLWIDALCIIQDDSNDKSVEIAKMTSIYGSATVTIAAARSSSATEGFLGERFPGHREGAIVSYRCIDGELGSITLVKLDDDGDGDWSEPVEPIDQRGWTLQERLLSSRIIEFGSRQTRWICPETRSSGFSPEGLTDGWRRDVNFSSKRKTEALDLENIRTTKSTIDFYGRPRNSQFKEYLNAMKHWEQICETYTERALTLSSDRALAISGIAQIFAELSGDQYIAGLWKSCFHSGLLWKIERNIFSPKNTTQPTTYQGPSWSWLSVNGPVNFGQMCRPSECVAEILSCETEPANETAPYGLIREGSGRLVLAARTAPGVRTKAPLRPPGTFTDEVMFLGFGEFVVCYATAEMRCDIEEVEIDKVEEGAGCLVAEISRRNDGDKLYCQGLVLRWSSPERKTYSRIGQFSYYGDRKGYLFPDLVKDGQSAEVEFDWFTDKPTVIEII</sequence>
<gene>
    <name evidence="2" type="ORF">JMJ35_009994</name>
</gene>
<dbReference type="Proteomes" id="UP001166286">
    <property type="component" value="Unassembled WGS sequence"/>
</dbReference>
<dbReference type="InterPro" id="IPR010730">
    <property type="entry name" value="HET"/>
</dbReference>
<dbReference type="AlphaFoldDB" id="A0AA39QT92"/>
<accession>A0AA39QT92</accession>
<evidence type="ECO:0000313" key="2">
    <source>
        <dbReference type="EMBL" id="KAK0507471.1"/>
    </source>
</evidence>
<comment type="caution">
    <text evidence="2">The sequence shown here is derived from an EMBL/GenBank/DDBJ whole genome shotgun (WGS) entry which is preliminary data.</text>
</comment>
<proteinExistence type="predicted"/>
<feature type="domain" description="Heterokaryon incompatibility" evidence="1">
    <location>
        <begin position="288"/>
        <end position="439"/>
    </location>
</feature>
<dbReference type="EMBL" id="JAFEKC020000023">
    <property type="protein sequence ID" value="KAK0507471.1"/>
    <property type="molecule type" value="Genomic_DNA"/>
</dbReference>